<dbReference type="InterPro" id="IPR011011">
    <property type="entry name" value="Znf_FYVE_PHD"/>
</dbReference>
<keyword evidence="2" id="KW-0863">Zinc-finger</keyword>
<evidence type="ECO:0000313" key="6">
    <source>
        <dbReference type="EMBL" id="KAK4504123.1"/>
    </source>
</evidence>
<evidence type="ECO:0000256" key="3">
    <source>
        <dbReference type="ARBA" id="ARBA00022833"/>
    </source>
</evidence>
<keyword evidence="1" id="KW-0479">Metal-binding</keyword>
<dbReference type="SUPFAM" id="SSF57903">
    <property type="entry name" value="FYVE/PHD zinc finger"/>
    <property type="match status" value="1"/>
</dbReference>
<feature type="region of interest" description="Disordered" evidence="4">
    <location>
        <begin position="221"/>
        <end position="240"/>
    </location>
</feature>
<accession>A0ABR0ESE5</accession>
<dbReference type="Gene3D" id="3.30.40.10">
    <property type="entry name" value="Zinc/RING finger domain, C3HC4 (zinc finger)"/>
    <property type="match status" value="1"/>
</dbReference>
<evidence type="ECO:0000259" key="5">
    <source>
        <dbReference type="SMART" id="SM00249"/>
    </source>
</evidence>
<comment type="caution">
    <text evidence="6">The sequence shown here is derived from an EMBL/GenBank/DDBJ whole genome shotgun (WGS) entry which is preliminary data.</text>
</comment>
<dbReference type="Proteomes" id="UP001305779">
    <property type="component" value="Unassembled WGS sequence"/>
</dbReference>
<feature type="compositionally biased region" description="Low complexity" evidence="4">
    <location>
        <begin position="375"/>
        <end position="398"/>
    </location>
</feature>
<evidence type="ECO:0000256" key="4">
    <source>
        <dbReference type="SAM" id="MobiDB-lite"/>
    </source>
</evidence>
<keyword evidence="7" id="KW-1185">Reference proteome</keyword>
<dbReference type="EMBL" id="JAXOVC010000003">
    <property type="protein sequence ID" value="KAK4504123.1"/>
    <property type="molecule type" value="Genomic_DNA"/>
</dbReference>
<feature type="domain" description="Zinc finger PHD-type" evidence="5">
    <location>
        <begin position="497"/>
        <end position="551"/>
    </location>
</feature>
<keyword evidence="3" id="KW-0862">Zinc</keyword>
<feature type="region of interest" description="Disordered" evidence="4">
    <location>
        <begin position="286"/>
        <end position="437"/>
    </location>
</feature>
<dbReference type="InterPro" id="IPR001965">
    <property type="entry name" value="Znf_PHD"/>
</dbReference>
<gene>
    <name evidence="6" type="ORF">PRZ48_005038</name>
</gene>
<proteinExistence type="predicted"/>
<evidence type="ECO:0000313" key="7">
    <source>
        <dbReference type="Proteomes" id="UP001305779"/>
    </source>
</evidence>
<dbReference type="SMART" id="SM00249">
    <property type="entry name" value="PHD"/>
    <property type="match status" value="1"/>
</dbReference>
<sequence>MSSPVRFMADGKDKRNEQALREVQDFEGGGTVLNEWYTMAEYIKRRHGFLGKHPDHKVLPSLAVSARWDAELVFGMDSSAKLSVQEIRRRELNEEVNPLLPFPTTSNTQSLDNFASYPNEEWHPEVEFPPIPEGSPRAVLRTPTPVLSETDSPPPAQTNANHYAPVSRSNYFADTAASEMARFRAQGFVHPGFAQMMSQRQNFHGQDQQVRSFLPQQTAYSGLPPLPKFNSTDNPPRNPRQVRFATNDMAASVNVAGPPSYPINAHKMSIDPAIVAKVVDDLIHPPGSLKPSDAPVQYQPGWTGASSLAGRPVHGTVKSPANGKKRAAPDDDDPADRPRPDSARPDSDIDDQPQPDAASDREQTPAAKRPKLILKASPPKATSKATSSSRKKSTASSPVKRSSKANGKQPQRTITNDNESAASTSTAAPTTTDPLERIARGEILPKSKAQATAAASHRHALLLAAHKNKKRHPDFPPEFFARANFSKEDLANQNVVRCLCGATKDEKNPTRNRDWVGCDNEECGVWQHVDCIGEAVPKDLENDDYLCHMCDPFVHRRVLQGIRKDAVAKGEQ</sequence>
<feature type="compositionally biased region" description="Polar residues" evidence="4">
    <location>
        <begin position="404"/>
        <end position="419"/>
    </location>
</feature>
<protein>
    <recommendedName>
        <fullName evidence="5">Zinc finger PHD-type domain-containing protein</fullName>
    </recommendedName>
</protein>
<feature type="compositionally biased region" description="Basic and acidic residues" evidence="4">
    <location>
        <begin position="335"/>
        <end position="347"/>
    </location>
</feature>
<feature type="compositionally biased region" description="Low complexity" evidence="4">
    <location>
        <begin position="420"/>
        <end position="432"/>
    </location>
</feature>
<name>A0ABR0ESE5_ZASCE</name>
<dbReference type="PROSITE" id="PS01359">
    <property type="entry name" value="ZF_PHD_1"/>
    <property type="match status" value="1"/>
</dbReference>
<evidence type="ECO:0000256" key="2">
    <source>
        <dbReference type="ARBA" id="ARBA00022771"/>
    </source>
</evidence>
<dbReference type="InterPro" id="IPR019786">
    <property type="entry name" value="Zinc_finger_PHD-type_CS"/>
</dbReference>
<reference evidence="6 7" key="1">
    <citation type="journal article" date="2023" name="G3 (Bethesda)">
        <title>A chromosome-level genome assembly of Zasmidium syzygii isolated from banana leaves.</title>
        <authorList>
            <person name="van Westerhoven A.C."/>
            <person name="Mehrabi R."/>
            <person name="Talebi R."/>
            <person name="Steentjes M.B.F."/>
            <person name="Corcolon B."/>
            <person name="Chong P.A."/>
            <person name="Kema G.H.J."/>
            <person name="Seidl M.F."/>
        </authorList>
    </citation>
    <scope>NUCLEOTIDE SEQUENCE [LARGE SCALE GENOMIC DNA]</scope>
    <source>
        <strain evidence="6 7">P124</strain>
    </source>
</reference>
<dbReference type="InterPro" id="IPR013083">
    <property type="entry name" value="Znf_RING/FYVE/PHD"/>
</dbReference>
<organism evidence="6 7">
    <name type="scientific">Zasmidium cellare</name>
    <name type="common">Wine cellar mold</name>
    <name type="synonym">Racodium cellare</name>
    <dbReference type="NCBI Taxonomy" id="395010"/>
    <lineage>
        <taxon>Eukaryota</taxon>
        <taxon>Fungi</taxon>
        <taxon>Dikarya</taxon>
        <taxon>Ascomycota</taxon>
        <taxon>Pezizomycotina</taxon>
        <taxon>Dothideomycetes</taxon>
        <taxon>Dothideomycetidae</taxon>
        <taxon>Mycosphaerellales</taxon>
        <taxon>Mycosphaerellaceae</taxon>
        <taxon>Zasmidium</taxon>
    </lineage>
</organism>
<evidence type="ECO:0000256" key="1">
    <source>
        <dbReference type="ARBA" id="ARBA00022723"/>
    </source>
</evidence>